<organism evidence="2 3">
    <name type="scientific">Bacillus infantis</name>
    <dbReference type="NCBI Taxonomy" id="324767"/>
    <lineage>
        <taxon>Bacteria</taxon>
        <taxon>Bacillati</taxon>
        <taxon>Bacillota</taxon>
        <taxon>Bacilli</taxon>
        <taxon>Bacillales</taxon>
        <taxon>Bacillaceae</taxon>
        <taxon>Bacillus</taxon>
    </lineage>
</organism>
<dbReference type="PANTHER" id="PTHR44013">
    <property type="entry name" value="ZINC-TYPE ALCOHOL DEHYDROGENASE-LIKE PROTEIN C16A3.02C"/>
    <property type="match status" value="1"/>
</dbReference>
<dbReference type="InterPro" id="IPR013154">
    <property type="entry name" value="ADH-like_N"/>
</dbReference>
<dbReference type="CDD" id="cd08267">
    <property type="entry name" value="MDR1"/>
    <property type="match status" value="1"/>
</dbReference>
<dbReference type="InterPro" id="IPR052733">
    <property type="entry name" value="Chloroplast_QOR"/>
</dbReference>
<dbReference type="Gene3D" id="3.90.180.10">
    <property type="entry name" value="Medium-chain alcohol dehydrogenases, catalytic domain"/>
    <property type="match status" value="1"/>
</dbReference>
<feature type="domain" description="Enoyl reductase (ER)" evidence="1">
    <location>
        <begin position="10"/>
        <end position="320"/>
    </location>
</feature>
<protein>
    <submittedName>
        <fullName evidence="2">NAD(P)-dependent alcohol dehydrogenase</fullName>
    </submittedName>
</protein>
<dbReference type="AlphaFoldDB" id="A0A5D4SIS9"/>
<dbReference type="PANTHER" id="PTHR44013:SF1">
    <property type="entry name" value="ZINC-TYPE ALCOHOL DEHYDROGENASE-LIKE PROTEIN C16A3.02C"/>
    <property type="match status" value="1"/>
</dbReference>
<evidence type="ECO:0000259" key="1">
    <source>
        <dbReference type="SMART" id="SM00829"/>
    </source>
</evidence>
<evidence type="ECO:0000313" key="2">
    <source>
        <dbReference type="EMBL" id="TYS62012.1"/>
    </source>
</evidence>
<dbReference type="Pfam" id="PF13602">
    <property type="entry name" value="ADH_zinc_N_2"/>
    <property type="match status" value="1"/>
</dbReference>
<comment type="caution">
    <text evidence="2">The sequence shown here is derived from an EMBL/GenBank/DDBJ whole genome shotgun (WGS) entry which is preliminary data.</text>
</comment>
<dbReference type="InterPro" id="IPR011032">
    <property type="entry name" value="GroES-like_sf"/>
</dbReference>
<dbReference type="Proteomes" id="UP000323732">
    <property type="component" value="Unassembled WGS sequence"/>
</dbReference>
<dbReference type="Gene3D" id="3.40.50.720">
    <property type="entry name" value="NAD(P)-binding Rossmann-like Domain"/>
    <property type="match status" value="1"/>
</dbReference>
<reference evidence="2 3" key="1">
    <citation type="submission" date="2019-08" db="EMBL/GenBank/DDBJ databases">
        <title>Bacillus genomes from the desert of Cuatro Cienegas, Coahuila.</title>
        <authorList>
            <person name="Olmedo-Alvarez G."/>
        </authorList>
    </citation>
    <scope>NUCLEOTIDE SEQUENCE [LARGE SCALE GENOMIC DNA]</scope>
    <source>
        <strain evidence="2 3">CH37_1T</strain>
    </source>
</reference>
<proteinExistence type="predicted"/>
<dbReference type="RefSeq" id="WP_148950494.1">
    <property type="nucleotide sequence ID" value="NZ_VTES01000005.1"/>
</dbReference>
<dbReference type="InterPro" id="IPR036291">
    <property type="entry name" value="NAD(P)-bd_dom_sf"/>
</dbReference>
<dbReference type="SMART" id="SM00829">
    <property type="entry name" value="PKS_ER"/>
    <property type="match status" value="1"/>
</dbReference>
<evidence type="ECO:0000313" key="3">
    <source>
        <dbReference type="Proteomes" id="UP000323732"/>
    </source>
</evidence>
<name>A0A5D4SIS9_9BACI</name>
<dbReference type="Pfam" id="PF08240">
    <property type="entry name" value="ADH_N"/>
    <property type="match status" value="1"/>
</dbReference>
<dbReference type="InterPro" id="IPR020843">
    <property type="entry name" value="ER"/>
</dbReference>
<dbReference type="GO" id="GO:0016491">
    <property type="term" value="F:oxidoreductase activity"/>
    <property type="evidence" value="ECO:0007669"/>
    <property type="project" value="InterPro"/>
</dbReference>
<sequence>MKAIVYKKYGPPEVLQLKEMEKPVPKEHEILIKIMATTVTAADIRARSFTVPRSVVLPARIALGLRHPKKAILGAELAGEVEAVGRKVKKFKAGDMVFAASLEDFGAYAEYICLREDGPVSIKPASITFEEAAAIPIGARTALYFLRRANVRKGQKVLVYGASGSVGSYAVQIARHLGAEVDAVCSGPNLEWVKSLGAGRVLDYRSGNLPVADGAYDLIFEAVNKSSFKDCMKWLKKSGTYINVTEPLPSAQMLWAKWKGGTKILLSRNAPETPEALDYLGEMAAAGKLKVKIDRSYRLDEIVDAHRYVDGGHKKGNVAVVVSRDEERAGPDAASFD</sequence>
<gene>
    <name evidence="2" type="ORF">FZD47_18170</name>
</gene>
<dbReference type="SUPFAM" id="SSF50129">
    <property type="entry name" value="GroES-like"/>
    <property type="match status" value="1"/>
</dbReference>
<dbReference type="SUPFAM" id="SSF51735">
    <property type="entry name" value="NAD(P)-binding Rossmann-fold domains"/>
    <property type="match status" value="1"/>
</dbReference>
<accession>A0A5D4SIS9</accession>
<dbReference type="EMBL" id="VTES01000005">
    <property type="protein sequence ID" value="TYS62012.1"/>
    <property type="molecule type" value="Genomic_DNA"/>
</dbReference>